<evidence type="ECO:0000313" key="2">
    <source>
        <dbReference type="Proteomes" id="UP001229421"/>
    </source>
</evidence>
<organism evidence="1 2">
    <name type="scientific">Tagetes erecta</name>
    <name type="common">African marigold</name>
    <dbReference type="NCBI Taxonomy" id="13708"/>
    <lineage>
        <taxon>Eukaryota</taxon>
        <taxon>Viridiplantae</taxon>
        <taxon>Streptophyta</taxon>
        <taxon>Embryophyta</taxon>
        <taxon>Tracheophyta</taxon>
        <taxon>Spermatophyta</taxon>
        <taxon>Magnoliopsida</taxon>
        <taxon>eudicotyledons</taxon>
        <taxon>Gunneridae</taxon>
        <taxon>Pentapetalae</taxon>
        <taxon>asterids</taxon>
        <taxon>campanulids</taxon>
        <taxon>Asterales</taxon>
        <taxon>Asteraceae</taxon>
        <taxon>Asteroideae</taxon>
        <taxon>Heliantheae alliance</taxon>
        <taxon>Tageteae</taxon>
        <taxon>Tagetes</taxon>
    </lineage>
</organism>
<protein>
    <submittedName>
        <fullName evidence="1">Uncharacterized protein</fullName>
    </submittedName>
</protein>
<dbReference type="AlphaFoldDB" id="A0AAD8NMZ8"/>
<sequence>MLRTYLLPHHLTSLAFQKELEGHTIRSQAVKPHAISRTEKKLTQRNQSQSLCARVQRKPKLIERIEVEHTWEDRGLQKEENETNLENRVGKPYFVGYYRKDLNSKFKMNWKIDVTDTLHPLSSLLYIQNP</sequence>
<dbReference type="EMBL" id="JAUHHV010000006">
    <property type="protein sequence ID" value="KAK1422085.1"/>
    <property type="molecule type" value="Genomic_DNA"/>
</dbReference>
<name>A0AAD8NMZ8_TARER</name>
<proteinExistence type="predicted"/>
<reference evidence="1" key="1">
    <citation type="journal article" date="2023" name="bioRxiv">
        <title>Improved chromosome-level genome assembly for marigold (Tagetes erecta).</title>
        <authorList>
            <person name="Jiang F."/>
            <person name="Yuan L."/>
            <person name="Wang S."/>
            <person name="Wang H."/>
            <person name="Xu D."/>
            <person name="Wang A."/>
            <person name="Fan W."/>
        </authorList>
    </citation>
    <scope>NUCLEOTIDE SEQUENCE</scope>
    <source>
        <strain evidence="1">WSJ</strain>
        <tissue evidence="1">Leaf</tissue>
    </source>
</reference>
<comment type="caution">
    <text evidence="1">The sequence shown here is derived from an EMBL/GenBank/DDBJ whole genome shotgun (WGS) entry which is preliminary data.</text>
</comment>
<keyword evidence="2" id="KW-1185">Reference proteome</keyword>
<dbReference type="Proteomes" id="UP001229421">
    <property type="component" value="Unassembled WGS sequence"/>
</dbReference>
<evidence type="ECO:0000313" key="1">
    <source>
        <dbReference type="EMBL" id="KAK1422085.1"/>
    </source>
</evidence>
<gene>
    <name evidence="1" type="ORF">QVD17_24962</name>
</gene>
<accession>A0AAD8NMZ8</accession>